<dbReference type="Pfam" id="PF02028">
    <property type="entry name" value="BCCT"/>
    <property type="match status" value="1"/>
</dbReference>
<dbReference type="InterPro" id="IPR000060">
    <property type="entry name" value="BCCT_transptr"/>
</dbReference>
<evidence type="ECO:0000256" key="1">
    <source>
        <dbReference type="ARBA" id="ARBA00004651"/>
    </source>
</evidence>
<sequence length="71" mass="7594">MAFYLSTCLALAAMVTTVLSAAVTIGFGVSQFASGLYDITAAWWIAFAPFVCLFLARISRGCTVPEHVMGR</sequence>
<gene>
    <name evidence="9" type="ORF">GCM10011452_31870</name>
</gene>
<evidence type="ECO:0008006" key="11">
    <source>
        <dbReference type="Google" id="ProtNLM"/>
    </source>
</evidence>
<dbReference type="Proteomes" id="UP000628984">
    <property type="component" value="Unassembled WGS sequence"/>
</dbReference>
<comment type="subcellular location">
    <subcellularLocation>
        <location evidence="1">Cell membrane</location>
        <topology evidence="1">Multi-pass membrane protein</topology>
    </subcellularLocation>
</comment>
<keyword evidence="5 7" id="KW-1133">Transmembrane helix</keyword>
<accession>A0A918MP00</accession>
<comment type="caution">
    <text evidence="9">The sequence shown here is derived from an EMBL/GenBank/DDBJ whole genome shotgun (WGS) entry which is preliminary data.</text>
</comment>
<reference evidence="9" key="2">
    <citation type="submission" date="2020-09" db="EMBL/GenBank/DDBJ databases">
        <authorList>
            <person name="Sun Q."/>
            <person name="Kim S."/>
        </authorList>
    </citation>
    <scope>NUCLEOTIDE SEQUENCE</scope>
    <source>
        <strain evidence="9">KCTC 23714</strain>
    </source>
</reference>
<evidence type="ECO:0000256" key="4">
    <source>
        <dbReference type="ARBA" id="ARBA00022692"/>
    </source>
</evidence>
<dbReference type="GO" id="GO:0022857">
    <property type="term" value="F:transmembrane transporter activity"/>
    <property type="evidence" value="ECO:0007669"/>
    <property type="project" value="InterPro"/>
</dbReference>
<evidence type="ECO:0000256" key="7">
    <source>
        <dbReference type="SAM" id="Phobius"/>
    </source>
</evidence>
<organism evidence="9 10">
    <name type="scientific">Gemmobacter lanyuensis</name>
    <dbReference type="NCBI Taxonomy" id="1054497"/>
    <lineage>
        <taxon>Bacteria</taxon>
        <taxon>Pseudomonadati</taxon>
        <taxon>Pseudomonadota</taxon>
        <taxon>Alphaproteobacteria</taxon>
        <taxon>Rhodobacterales</taxon>
        <taxon>Paracoccaceae</taxon>
        <taxon>Gemmobacter</taxon>
    </lineage>
</organism>
<evidence type="ECO:0000256" key="5">
    <source>
        <dbReference type="ARBA" id="ARBA00022989"/>
    </source>
</evidence>
<evidence type="ECO:0000256" key="3">
    <source>
        <dbReference type="ARBA" id="ARBA00022475"/>
    </source>
</evidence>
<feature type="signal peptide" evidence="8">
    <location>
        <begin position="1"/>
        <end position="21"/>
    </location>
</feature>
<evidence type="ECO:0000256" key="2">
    <source>
        <dbReference type="ARBA" id="ARBA00022448"/>
    </source>
</evidence>
<keyword evidence="10" id="KW-1185">Reference proteome</keyword>
<feature type="transmembrane region" description="Helical" evidence="7">
    <location>
        <begin position="36"/>
        <end position="56"/>
    </location>
</feature>
<reference evidence="9" key="1">
    <citation type="journal article" date="2014" name="Int. J. Syst. Evol. Microbiol.">
        <title>Complete genome sequence of Corynebacterium casei LMG S-19264T (=DSM 44701T), isolated from a smear-ripened cheese.</title>
        <authorList>
            <consortium name="US DOE Joint Genome Institute (JGI-PGF)"/>
            <person name="Walter F."/>
            <person name="Albersmeier A."/>
            <person name="Kalinowski J."/>
            <person name="Ruckert C."/>
        </authorList>
    </citation>
    <scope>NUCLEOTIDE SEQUENCE</scope>
    <source>
        <strain evidence="9">KCTC 23714</strain>
    </source>
</reference>
<evidence type="ECO:0000256" key="6">
    <source>
        <dbReference type="ARBA" id="ARBA00023136"/>
    </source>
</evidence>
<protein>
    <recommendedName>
        <fullName evidence="11">DUF2798 domain-containing protein</fullName>
    </recommendedName>
</protein>
<keyword evidence="2" id="KW-0813">Transport</keyword>
<keyword evidence="8" id="KW-0732">Signal</keyword>
<keyword evidence="4 7" id="KW-0812">Transmembrane</keyword>
<dbReference type="AlphaFoldDB" id="A0A918MP00"/>
<proteinExistence type="predicted"/>
<dbReference type="EMBL" id="BMYQ01000013">
    <property type="protein sequence ID" value="GGW41141.1"/>
    <property type="molecule type" value="Genomic_DNA"/>
</dbReference>
<feature type="chain" id="PRO_5037415520" description="DUF2798 domain-containing protein" evidence="8">
    <location>
        <begin position="22"/>
        <end position="71"/>
    </location>
</feature>
<keyword evidence="3" id="KW-1003">Cell membrane</keyword>
<keyword evidence="6 7" id="KW-0472">Membrane</keyword>
<evidence type="ECO:0000256" key="8">
    <source>
        <dbReference type="SAM" id="SignalP"/>
    </source>
</evidence>
<evidence type="ECO:0000313" key="9">
    <source>
        <dbReference type="EMBL" id="GGW41141.1"/>
    </source>
</evidence>
<evidence type="ECO:0000313" key="10">
    <source>
        <dbReference type="Proteomes" id="UP000628984"/>
    </source>
</evidence>
<name>A0A918MP00_9RHOB</name>
<dbReference type="GO" id="GO:0005886">
    <property type="term" value="C:plasma membrane"/>
    <property type="evidence" value="ECO:0007669"/>
    <property type="project" value="UniProtKB-SubCell"/>
</dbReference>